<accession>A0ABQ6K575</accession>
<comment type="caution">
    <text evidence="2">The sequence shown here is derived from an EMBL/GenBank/DDBJ whole genome shotgun (WGS) entry which is preliminary data.</text>
</comment>
<evidence type="ECO:0000313" key="3">
    <source>
        <dbReference type="Proteomes" id="UP001157034"/>
    </source>
</evidence>
<dbReference type="Proteomes" id="UP001157034">
    <property type="component" value="Unassembled WGS sequence"/>
</dbReference>
<reference evidence="3" key="1">
    <citation type="journal article" date="2019" name="Int. J. Syst. Evol. Microbiol.">
        <title>The Global Catalogue of Microorganisms (GCM) 10K type strain sequencing project: providing services to taxonomists for standard genome sequencing and annotation.</title>
        <authorList>
            <consortium name="The Broad Institute Genomics Platform"/>
            <consortium name="The Broad Institute Genome Sequencing Center for Infectious Disease"/>
            <person name="Wu L."/>
            <person name="Ma J."/>
        </authorList>
    </citation>
    <scope>NUCLEOTIDE SEQUENCE [LARGE SCALE GENOMIC DNA]</scope>
    <source>
        <strain evidence="3">NBRC 108894</strain>
    </source>
</reference>
<name>A0ABQ6K575_9MICO</name>
<evidence type="ECO:0008006" key="4">
    <source>
        <dbReference type="Google" id="ProtNLM"/>
    </source>
</evidence>
<feature type="region of interest" description="Disordered" evidence="1">
    <location>
        <begin position="94"/>
        <end position="130"/>
    </location>
</feature>
<keyword evidence="3" id="KW-1185">Reference proteome</keyword>
<organism evidence="2 3">
    <name type="scientific">Pseudolysinimonas kribbensis</name>
    <dbReference type="NCBI Taxonomy" id="433641"/>
    <lineage>
        <taxon>Bacteria</taxon>
        <taxon>Bacillati</taxon>
        <taxon>Actinomycetota</taxon>
        <taxon>Actinomycetes</taxon>
        <taxon>Micrococcales</taxon>
        <taxon>Microbacteriaceae</taxon>
        <taxon>Pseudolysinimonas</taxon>
    </lineage>
</organism>
<gene>
    <name evidence="2" type="ORF">GCM10025881_17000</name>
</gene>
<dbReference type="EMBL" id="BSVB01000001">
    <property type="protein sequence ID" value="GMA94876.1"/>
    <property type="molecule type" value="Genomic_DNA"/>
</dbReference>
<evidence type="ECO:0000256" key="1">
    <source>
        <dbReference type="SAM" id="MobiDB-lite"/>
    </source>
</evidence>
<protein>
    <recommendedName>
        <fullName evidence="4">Membrane transport protein MMPL domain-containing protein</fullName>
    </recommendedName>
</protein>
<feature type="compositionally biased region" description="Basic residues" evidence="1">
    <location>
        <begin position="103"/>
        <end position="130"/>
    </location>
</feature>
<sequence length="130" mass="13926">MAALLDRLGRFSARHRWSVVGAWVLLLAIAGGAFALFGGTLSSTFDIPGTATDKVTTQLERELGKVGGATGTIVFRSADGTALSSAQQKDIAGLLDRIDRKKGSPRRSIRTTHGRSSRRTRRSSSPRRSS</sequence>
<evidence type="ECO:0000313" key="2">
    <source>
        <dbReference type="EMBL" id="GMA94876.1"/>
    </source>
</evidence>
<proteinExistence type="predicted"/>